<proteinExistence type="predicted"/>
<reference evidence="1 2" key="1">
    <citation type="submission" date="2018-09" db="EMBL/GenBank/DDBJ databases">
        <title>Complete genome sequence of Euzebya sp. DY32-46 isolated from seawater of Pacific Ocean.</title>
        <authorList>
            <person name="Xu L."/>
            <person name="Wu Y.-H."/>
            <person name="Xu X.-W."/>
        </authorList>
    </citation>
    <scope>NUCLEOTIDE SEQUENCE [LARGE SCALE GENOMIC DNA]</scope>
    <source>
        <strain evidence="1 2">DY32-46</strain>
    </source>
</reference>
<evidence type="ECO:0000313" key="2">
    <source>
        <dbReference type="Proteomes" id="UP000264006"/>
    </source>
</evidence>
<dbReference type="EMBL" id="CP031165">
    <property type="protein sequence ID" value="AXV09723.1"/>
    <property type="molecule type" value="Genomic_DNA"/>
</dbReference>
<sequence length="163" mass="18426">MTEQDLRTIVREFRASVSDELHVQQRRMTEFQKEVRERITMTETAILNTVSDMGREMDRRFTSLERHAVETDARLDRVEDDLGAVKDRLEGVEGRLEGVEGRLEGVEGRLEGVEGRLEGVEGRLEGVEGRLEGVEGRLEGVEGRLDGLSDGVQEILRRLPPSP</sequence>
<name>A0A346Y5H6_9ACTN</name>
<dbReference type="SUPFAM" id="SSF57997">
    <property type="entry name" value="Tropomyosin"/>
    <property type="match status" value="1"/>
</dbReference>
<protein>
    <submittedName>
        <fullName evidence="1">Uncharacterized protein</fullName>
    </submittedName>
</protein>
<evidence type="ECO:0000313" key="1">
    <source>
        <dbReference type="EMBL" id="AXV09723.1"/>
    </source>
</evidence>
<organism evidence="1 2">
    <name type="scientific">Euzebya pacifica</name>
    <dbReference type="NCBI Taxonomy" id="1608957"/>
    <lineage>
        <taxon>Bacteria</taxon>
        <taxon>Bacillati</taxon>
        <taxon>Actinomycetota</taxon>
        <taxon>Nitriliruptoria</taxon>
        <taxon>Euzebyales</taxon>
    </lineage>
</organism>
<dbReference type="KEGG" id="euz:DVS28_a5067"/>
<accession>A0A346Y5H6</accession>
<dbReference type="RefSeq" id="WP_216826290.1">
    <property type="nucleotide sequence ID" value="NZ_CP031165.1"/>
</dbReference>
<dbReference type="Proteomes" id="UP000264006">
    <property type="component" value="Chromosome"/>
</dbReference>
<keyword evidence="2" id="KW-1185">Reference proteome</keyword>
<dbReference type="AlphaFoldDB" id="A0A346Y5H6"/>
<gene>
    <name evidence="1" type="ORF">DVS28_a5067</name>
</gene>
<dbReference type="Gene3D" id="1.20.5.340">
    <property type="match status" value="1"/>
</dbReference>